<comment type="caution">
    <text evidence="2">The sequence shown here is derived from an EMBL/GenBank/DDBJ whole genome shotgun (WGS) entry which is preliminary data.</text>
</comment>
<dbReference type="Proteomes" id="UP001076655">
    <property type="component" value="Unassembled WGS sequence"/>
</dbReference>
<dbReference type="EMBL" id="JAPNMI010000002">
    <property type="protein sequence ID" value="MCY0788686.1"/>
    <property type="molecule type" value="Genomic_DNA"/>
</dbReference>
<sequence length="208" mass="23581">MDKKTQGTTMNYQVVPYWLYSGRAAFFILLAVLTGFSGMNAFLLWLLFYGIAWQLVVSLRLHTLKEKGLVSRSHDISHWIVYVYSIPVKEERAILKNPCFALEQNMKDFFFRLLIVKGITQAGFIVLLLVQHVRTEADIFSLTTLAGALSALVMVVTLYKTGQLIRALSANAFYTEKLQSESGSLWYQLCFVSRHSEKTAGLDKLLAL</sequence>
<keyword evidence="1" id="KW-0472">Membrane</keyword>
<keyword evidence="1" id="KW-1133">Transmembrane helix</keyword>
<keyword evidence="1" id="KW-0812">Transmembrane</keyword>
<name>A0A9Q4CNI9_MORMO</name>
<evidence type="ECO:0000256" key="1">
    <source>
        <dbReference type="SAM" id="Phobius"/>
    </source>
</evidence>
<gene>
    <name evidence="2" type="ORF">N0392_03145</name>
</gene>
<protein>
    <submittedName>
        <fullName evidence="2">Uncharacterized protein</fullName>
    </submittedName>
</protein>
<organism evidence="2 3">
    <name type="scientific">Morganella morganii</name>
    <name type="common">Proteus morganii</name>
    <dbReference type="NCBI Taxonomy" id="582"/>
    <lineage>
        <taxon>Bacteria</taxon>
        <taxon>Pseudomonadati</taxon>
        <taxon>Pseudomonadota</taxon>
        <taxon>Gammaproteobacteria</taxon>
        <taxon>Enterobacterales</taxon>
        <taxon>Morganellaceae</taxon>
        <taxon>Morganella</taxon>
    </lineage>
</organism>
<reference evidence="2" key="1">
    <citation type="submission" date="2022-08" db="EMBL/GenBank/DDBJ databases">
        <authorList>
            <person name="Dale J.L."/>
        </authorList>
    </citation>
    <scope>NUCLEOTIDE SEQUENCE</scope>
    <source>
        <strain evidence="2">2022EL-00758</strain>
    </source>
</reference>
<dbReference type="AlphaFoldDB" id="A0A9Q4CNI9"/>
<feature type="transmembrane region" description="Helical" evidence="1">
    <location>
        <begin position="139"/>
        <end position="159"/>
    </location>
</feature>
<accession>A0A9Q4CNI9</accession>
<dbReference type="RefSeq" id="WP_260249239.1">
    <property type="nucleotide sequence ID" value="NZ_JALMEJ010000004.1"/>
</dbReference>
<proteinExistence type="predicted"/>
<evidence type="ECO:0000313" key="3">
    <source>
        <dbReference type="Proteomes" id="UP001076655"/>
    </source>
</evidence>
<evidence type="ECO:0000313" key="2">
    <source>
        <dbReference type="EMBL" id="MCY0788686.1"/>
    </source>
</evidence>
<feature type="transmembrane region" description="Helical" evidence="1">
    <location>
        <begin position="109"/>
        <end position="133"/>
    </location>
</feature>